<dbReference type="EMBL" id="WJEE01000020">
    <property type="protein sequence ID" value="MRI66762.1"/>
    <property type="molecule type" value="Genomic_DNA"/>
</dbReference>
<comment type="caution">
    <text evidence="1">The sequence shown here is derived from an EMBL/GenBank/DDBJ whole genome shotgun (WGS) entry which is preliminary data.</text>
</comment>
<sequence length="238" mass="27166">MEGYNRLSPREAAGKFIQNRFRNCQGALLAGSVIRGEATKTSDLDIVIFDRNIQSAYRESIIDLGWNIEIFVHNLTSYKDFFVSDCESARPALPRMVVEGEVIIDKGIIAAIKNEAKELLDKGPKKWSEETINTKRYFITDALDDLIGSLDRAESLFIVNKLAEQVSEFVLRTNNKWIGDSKWVIRSLKNYDEEFAERFVDAFDTFYKINHIDKIIMLVDEVLSPHGGRLFDGFSLGK</sequence>
<protein>
    <submittedName>
        <fullName evidence="1">Nucleotidyltransferase domain-containing protein</fullName>
    </submittedName>
</protein>
<dbReference type="Gene3D" id="3.30.460.10">
    <property type="entry name" value="Beta Polymerase, domain 2"/>
    <property type="match status" value="1"/>
</dbReference>
<keyword evidence="2" id="KW-1185">Reference proteome</keyword>
<evidence type="ECO:0000313" key="1">
    <source>
        <dbReference type="EMBL" id="MRI66762.1"/>
    </source>
</evidence>
<dbReference type="SUPFAM" id="SSF81301">
    <property type="entry name" value="Nucleotidyltransferase"/>
    <property type="match status" value="1"/>
</dbReference>
<dbReference type="Proteomes" id="UP000435187">
    <property type="component" value="Unassembled WGS sequence"/>
</dbReference>
<gene>
    <name evidence="1" type="ORF">GH885_10510</name>
</gene>
<proteinExistence type="predicted"/>
<keyword evidence="1" id="KW-0808">Transferase</keyword>
<accession>A0A6N7QZX4</accession>
<name>A0A6N7QZX4_9BACI</name>
<reference evidence="1 2" key="1">
    <citation type="submission" date="2019-10" db="EMBL/GenBank/DDBJ databases">
        <title>Gracilibacillus salitolerans sp. nov., a moderate halophile isolated from a saline soil in northwest China.</title>
        <authorList>
            <person name="Gan L."/>
        </authorList>
    </citation>
    <scope>NUCLEOTIDE SEQUENCE [LARGE SCALE GENOMIC DNA]</scope>
    <source>
        <strain evidence="1 2">TP2-8</strain>
    </source>
</reference>
<dbReference type="RefSeq" id="WP_153835431.1">
    <property type="nucleotide sequence ID" value="NZ_JBHUMW010000011.1"/>
</dbReference>
<dbReference type="CDD" id="cd05403">
    <property type="entry name" value="NT_KNTase_like"/>
    <property type="match status" value="1"/>
</dbReference>
<dbReference type="InterPro" id="IPR043519">
    <property type="entry name" value="NT_sf"/>
</dbReference>
<evidence type="ECO:0000313" key="2">
    <source>
        <dbReference type="Proteomes" id="UP000435187"/>
    </source>
</evidence>
<organism evidence="1 2">
    <name type="scientific">Gracilibacillus thailandensis</name>
    <dbReference type="NCBI Taxonomy" id="563735"/>
    <lineage>
        <taxon>Bacteria</taxon>
        <taxon>Bacillati</taxon>
        <taxon>Bacillota</taxon>
        <taxon>Bacilli</taxon>
        <taxon>Bacillales</taxon>
        <taxon>Bacillaceae</taxon>
        <taxon>Gracilibacillus</taxon>
    </lineage>
</organism>
<dbReference type="AlphaFoldDB" id="A0A6N7QZX4"/>
<dbReference type="GO" id="GO:0016740">
    <property type="term" value="F:transferase activity"/>
    <property type="evidence" value="ECO:0007669"/>
    <property type="project" value="UniProtKB-KW"/>
</dbReference>